<proteinExistence type="predicted"/>
<protein>
    <submittedName>
        <fullName evidence="1">Uncharacterized protein</fullName>
    </submittedName>
</protein>
<accession>A0ACD3Z3S9</accession>
<dbReference type="Proteomes" id="UP000830768">
    <property type="component" value="Chromosome 5"/>
</dbReference>
<sequence>MSGRKHKKWHFNLAHHQLHLDTLNMPSTPKICVWTDLPPEVWSDICRHLPKSALLRLRLVSSKLSAIGLPWVYKSLRLEARDDSAERFIFISKNPKLRLLVREVTVKTWGNHNPNGPWHISWPFANALPYLRRFTNVTTLRVRFHESLEVSASVPVAYDVEYSGVSRYRVMETICHCVMGMWTPEIQAKIDQEVSFHRFSSDANPLQYADDLEIPLGHVMPLRELTISNLSPCKDYLAEDSGALQKMLSLPSLVNLKLLITSGGPSDRDRARSLLEARMLPMLFETWMVPSIAENLQTLSLVYGEYWGLYPKIDFRQLGASLPRLKALVLGNYVFGQAWQVDWVASLGQENGGLQELYLVKCPMIVRAWRRRPFDDGDNDESVTETFTGPEPGLGVREYHLRWHNVLSRWAESMNGLRVFCMGEGPEGQDTSKLIYQLGQEEAYSHGMSHRYNDRKHRGFASDICIDKEKRLRYARLNINMFHGHSGWKPALQIKSPGDDSEDDARIRDESAYERLMSMVNARVLAQGSF</sequence>
<reference evidence="1" key="1">
    <citation type="submission" date="2021-11" db="EMBL/GenBank/DDBJ databases">
        <title>Fusarium solani-melongenae Genome sequencing and assembly.</title>
        <authorList>
            <person name="Xie S."/>
            <person name="Huang L."/>
            <person name="Zhang X."/>
        </authorList>
    </citation>
    <scope>NUCLEOTIDE SEQUENCE</scope>
    <source>
        <strain evidence="1">CRI 24-3</strain>
    </source>
</reference>
<organism evidence="1 2">
    <name type="scientific">Fusarium solani subsp. cucurbitae</name>
    <name type="common">Neocosmosporum cucurbitae</name>
    <dbReference type="NCBI Taxonomy" id="2747967"/>
    <lineage>
        <taxon>Eukaryota</taxon>
        <taxon>Fungi</taxon>
        <taxon>Dikarya</taxon>
        <taxon>Ascomycota</taxon>
        <taxon>Pezizomycotina</taxon>
        <taxon>Sordariomycetes</taxon>
        <taxon>Hypocreomycetidae</taxon>
        <taxon>Hypocreales</taxon>
        <taxon>Nectriaceae</taxon>
        <taxon>Fusarium</taxon>
        <taxon>Fusarium solani species complex</taxon>
    </lineage>
</organism>
<evidence type="ECO:0000313" key="2">
    <source>
        <dbReference type="Proteomes" id="UP000830768"/>
    </source>
</evidence>
<keyword evidence="2" id="KW-1185">Reference proteome</keyword>
<evidence type="ECO:0000313" key="1">
    <source>
        <dbReference type="EMBL" id="UPK95770.1"/>
    </source>
</evidence>
<gene>
    <name evidence="1" type="ORF">LCI18_006705</name>
</gene>
<name>A0ACD3Z3S9_FUSSC</name>
<dbReference type="EMBL" id="CP090034">
    <property type="protein sequence ID" value="UPK95770.1"/>
    <property type="molecule type" value="Genomic_DNA"/>
</dbReference>